<dbReference type="NCBIfam" id="TIGR00377">
    <property type="entry name" value="ant_ant_sig"/>
    <property type="match status" value="1"/>
</dbReference>
<dbReference type="STRING" id="643562.Daes_2957"/>
<dbReference type="PANTHER" id="PTHR33495">
    <property type="entry name" value="ANTI-SIGMA FACTOR ANTAGONIST TM_1081-RELATED-RELATED"/>
    <property type="match status" value="1"/>
</dbReference>
<dbReference type="InterPro" id="IPR002645">
    <property type="entry name" value="STAS_dom"/>
</dbReference>
<accession>E6VYT4</accession>
<dbReference type="CDD" id="cd07043">
    <property type="entry name" value="STAS_anti-anti-sigma_factors"/>
    <property type="match status" value="1"/>
</dbReference>
<dbReference type="HOGENOM" id="CLU_115403_9_2_7"/>
<evidence type="ECO:0000259" key="3">
    <source>
        <dbReference type="PROSITE" id="PS50801"/>
    </source>
</evidence>
<evidence type="ECO:0000313" key="5">
    <source>
        <dbReference type="Proteomes" id="UP000002191"/>
    </source>
</evidence>
<dbReference type="Proteomes" id="UP000002191">
    <property type="component" value="Chromosome"/>
</dbReference>
<dbReference type="KEGG" id="das:Daes_2957"/>
<dbReference type="Pfam" id="PF01740">
    <property type="entry name" value="STAS"/>
    <property type="match status" value="1"/>
</dbReference>
<dbReference type="OrthoDB" id="280847at2"/>
<comment type="similarity">
    <text evidence="1 2">Belongs to the anti-sigma-factor antagonist family.</text>
</comment>
<sequence length="109" mass="11589">MDFKNKKDGDKLVVSVSGRLDAITAQEFDAQCREWLATGDVNVIADLSGLEYISSAGLRSILSAAKQLKGAKGSLTFCNLSGMVEEVFVVSGFAAMFTLHPTLEDALAS</sequence>
<evidence type="ECO:0000256" key="1">
    <source>
        <dbReference type="ARBA" id="ARBA00009013"/>
    </source>
</evidence>
<dbReference type="PROSITE" id="PS50801">
    <property type="entry name" value="STAS"/>
    <property type="match status" value="1"/>
</dbReference>
<reference evidence="4 5" key="2">
    <citation type="journal article" date="2014" name="Genome Announc.">
        <title>Complete Genome Sequence of the Subsurface, Mesophilic Sulfate-Reducing Bacterium Desulfovibrio aespoeensis Aspo-2.</title>
        <authorList>
            <person name="Pedersen K."/>
            <person name="Bengtsson A."/>
            <person name="Edlund J."/>
            <person name="Rabe L."/>
            <person name="Hazen T."/>
            <person name="Chakraborty R."/>
            <person name="Goodwin L."/>
            <person name="Shapiro N."/>
        </authorList>
    </citation>
    <scope>NUCLEOTIDE SEQUENCE [LARGE SCALE GENOMIC DNA]</scope>
    <source>
        <strain evidence="5">ATCC 700646 / DSM 10631 / Aspo-2</strain>
    </source>
</reference>
<dbReference type="GO" id="GO:0043856">
    <property type="term" value="F:anti-sigma factor antagonist activity"/>
    <property type="evidence" value="ECO:0007669"/>
    <property type="project" value="InterPro"/>
</dbReference>
<evidence type="ECO:0000313" key="4">
    <source>
        <dbReference type="EMBL" id="ADU63951.1"/>
    </source>
</evidence>
<name>E6VYT4_PSEA9</name>
<dbReference type="InterPro" id="IPR003658">
    <property type="entry name" value="Anti-sigma_ant"/>
</dbReference>
<dbReference type="InterPro" id="IPR036513">
    <property type="entry name" value="STAS_dom_sf"/>
</dbReference>
<dbReference type="SUPFAM" id="SSF52091">
    <property type="entry name" value="SpoIIaa-like"/>
    <property type="match status" value="1"/>
</dbReference>
<organism evidence="4 5">
    <name type="scientific">Pseudodesulfovibrio aespoeensis (strain ATCC 700646 / DSM 10631 / Aspo-2)</name>
    <name type="common">Desulfovibrio aespoeensis</name>
    <dbReference type="NCBI Taxonomy" id="643562"/>
    <lineage>
        <taxon>Bacteria</taxon>
        <taxon>Pseudomonadati</taxon>
        <taxon>Thermodesulfobacteriota</taxon>
        <taxon>Desulfovibrionia</taxon>
        <taxon>Desulfovibrionales</taxon>
        <taxon>Desulfovibrionaceae</taxon>
    </lineage>
</organism>
<proteinExistence type="inferred from homology"/>
<dbReference type="EMBL" id="CP002431">
    <property type="protein sequence ID" value="ADU63951.1"/>
    <property type="molecule type" value="Genomic_DNA"/>
</dbReference>
<dbReference type="RefSeq" id="WP_013515853.1">
    <property type="nucleotide sequence ID" value="NC_014844.1"/>
</dbReference>
<reference evidence="5" key="1">
    <citation type="submission" date="2010-12" db="EMBL/GenBank/DDBJ databases">
        <title>Complete sequence of Desulfovibrio aespoeensis Aspo-2.</title>
        <authorList>
            <consortium name="US DOE Joint Genome Institute"/>
            <person name="Lucas S."/>
            <person name="Copeland A."/>
            <person name="Lapidus A."/>
            <person name="Cheng J.-F."/>
            <person name="Goodwin L."/>
            <person name="Pitluck S."/>
            <person name="Chertkov O."/>
            <person name="Misra M."/>
            <person name="Detter J.C."/>
            <person name="Han C."/>
            <person name="Tapia R."/>
            <person name="Land M."/>
            <person name="Hauser L."/>
            <person name="Kyrpides N."/>
            <person name="Ivanova N."/>
            <person name="Ovchinnikova G."/>
            <person name="Pedersen K."/>
            <person name="Jagevall S."/>
            <person name="Hazen T."/>
            <person name="Woyke T."/>
        </authorList>
    </citation>
    <scope>NUCLEOTIDE SEQUENCE [LARGE SCALE GENOMIC DNA]</scope>
    <source>
        <strain evidence="5">ATCC 700646 / DSM 10631 / Aspo-2</strain>
    </source>
</reference>
<dbReference type="Gene3D" id="3.30.750.24">
    <property type="entry name" value="STAS domain"/>
    <property type="match status" value="1"/>
</dbReference>
<keyword evidence="5" id="KW-1185">Reference proteome</keyword>
<dbReference type="eggNOG" id="COG1366">
    <property type="taxonomic scope" value="Bacteria"/>
</dbReference>
<evidence type="ECO:0000256" key="2">
    <source>
        <dbReference type="RuleBase" id="RU003749"/>
    </source>
</evidence>
<gene>
    <name evidence="4" type="ordered locus">Daes_2957</name>
</gene>
<feature type="domain" description="STAS" evidence="3">
    <location>
        <begin position="1"/>
        <end position="109"/>
    </location>
</feature>
<dbReference type="AlphaFoldDB" id="E6VYT4"/>
<protein>
    <recommendedName>
        <fullName evidence="2">Anti-sigma factor antagonist</fullName>
    </recommendedName>
</protein>